<comment type="caution">
    <text evidence="1">The sequence shown here is derived from an EMBL/GenBank/DDBJ whole genome shotgun (WGS) entry which is preliminary data.</text>
</comment>
<dbReference type="AlphaFoldDB" id="A0A8E0VIH9"/>
<evidence type="ECO:0000313" key="2">
    <source>
        <dbReference type="Proteomes" id="UP000728185"/>
    </source>
</evidence>
<dbReference type="EMBL" id="LUCM01008895">
    <property type="protein sequence ID" value="KAA0187737.1"/>
    <property type="molecule type" value="Genomic_DNA"/>
</dbReference>
<protein>
    <submittedName>
        <fullName evidence="1">Uncharacterized protein</fullName>
    </submittedName>
</protein>
<sequence length="132" mass="14898">NRETITPYLGYHNGLSFLDRMPDLCPLLCSLSIQSSEHVNATSSVKLPSVVNPEDDFSLGAVFDDESDKRTDPIVSKVRSSLVTLAAFDTKVVFAKFTFGYFVTDCCPCLNIKEIREFSEKRNLSVHHERDY</sequence>
<name>A0A8E0VIH9_9TREM</name>
<feature type="non-terminal residue" evidence="1">
    <location>
        <position position="1"/>
    </location>
</feature>
<gene>
    <name evidence="1" type="ORF">FBUS_10758</name>
</gene>
<proteinExistence type="predicted"/>
<accession>A0A8E0VIH9</accession>
<keyword evidence="2" id="KW-1185">Reference proteome</keyword>
<dbReference type="Proteomes" id="UP000728185">
    <property type="component" value="Unassembled WGS sequence"/>
</dbReference>
<organism evidence="1 2">
    <name type="scientific">Fasciolopsis buskii</name>
    <dbReference type="NCBI Taxonomy" id="27845"/>
    <lineage>
        <taxon>Eukaryota</taxon>
        <taxon>Metazoa</taxon>
        <taxon>Spiralia</taxon>
        <taxon>Lophotrochozoa</taxon>
        <taxon>Platyhelminthes</taxon>
        <taxon>Trematoda</taxon>
        <taxon>Digenea</taxon>
        <taxon>Plagiorchiida</taxon>
        <taxon>Echinostomata</taxon>
        <taxon>Echinostomatoidea</taxon>
        <taxon>Fasciolidae</taxon>
        <taxon>Fasciolopsis</taxon>
    </lineage>
</organism>
<evidence type="ECO:0000313" key="1">
    <source>
        <dbReference type="EMBL" id="KAA0187737.1"/>
    </source>
</evidence>
<reference evidence="1" key="1">
    <citation type="submission" date="2019-05" db="EMBL/GenBank/DDBJ databases">
        <title>Annotation for the trematode Fasciolopsis buski.</title>
        <authorList>
            <person name="Choi Y.-J."/>
        </authorList>
    </citation>
    <scope>NUCLEOTIDE SEQUENCE</scope>
    <source>
        <strain evidence="1">HT</strain>
        <tissue evidence="1">Whole worm</tissue>
    </source>
</reference>